<gene>
    <name evidence="2" type="ORF">H4R34_002481</name>
</gene>
<proteinExistence type="predicted"/>
<feature type="signal peptide" evidence="1">
    <location>
        <begin position="1"/>
        <end position="17"/>
    </location>
</feature>
<name>A0A9W8B7X8_9FUNG</name>
<comment type="caution">
    <text evidence="2">The sequence shown here is derived from an EMBL/GenBank/DDBJ whole genome shotgun (WGS) entry which is preliminary data.</text>
</comment>
<dbReference type="AlphaFoldDB" id="A0A9W8B7X8"/>
<keyword evidence="3" id="KW-1185">Reference proteome</keyword>
<dbReference type="OrthoDB" id="10470998at2759"/>
<dbReference type="Proteomes" id="UP001151582">
    <property type="component" value="Unassembled WGS sequence"/>
</dbReference>
<organism evidence="2 3">
    <name type="scientific">Dimargaris verticillata</name>
    <dbReference type="NCBI Taxonomy" id="2761393"/>
    <lineage>
        <taxon>Eukaryota</taxon>
        <taxon>Fungi</taxon>
        <taxon>Fungi incertae sedis</taxon>
        <taxon>Zoopagomycota</taxon>
        <taxon>Kickxellomycotina</taxon>
        <taxon>Dimargaritomycetes</taxon>
        <taxon>Dimargaritales</taxon>
        <taxon>Dimargaritaceae</taxon>
        <taxon>Dimargaris</taxon>
    </lineage>
</organism>
<evidence type="ECO:0000313" key="3">
    <source>
        <dbReference type="Proteomes" id="UP001151582"/>
    </source>
</evidence>
<evidence type="ECO:0008006" key="4">
    <source>
        <dbReference type="Google" id="ProtNLM"/>
    </source>
</evidence>
<sequence>MKCMLVLAALFTTLVTAQMDPEGWYGDSLGYPDGDHADGLDDGVQELHDSPYGAYGAGYPQGVDDAEDYDGADGYLDDDGDEGTLARRWVVPVDYPMSLVRREVLEPRGVSPTIFANAAKLKKNKFKKQKFNFANKKFKKFNRKQKTVFIG</sequence>
<feature type="chain" id="PRO_5040844417" description="Secreted protein" evidence="1">
    <location>
        <begin position="18"/>
        <end position="151"/>
    </location>
</feature>
<accession>A0A9W8B7X8</accession>
<keyword evidence="1" id="KW-0732">Signal</keyword>
<protein>
    <recommendedName>
        <fullName evidence="4">Secreted protein</fullName>
    </recommendedName>
</protein>
<reference evidence="2" key="1">
    <citation type="submission" date="2022-07" db="EMBL/GenBank/DDBJ databases">
        <title>Phylogenomic reconstructions and comparative analyses of Kickxellomycotina fungi.</title>
        <authorList>
            <person name="Reynolds N.K."/>
            <person name="Stajich J.E."/>
            <person name="Barry K."/>
            <person name="Grigoriev I.V."/>
            <person name="Crous P."/>
            <person name="Smith M.E."/>
        </authorList>
    </citation>
    <scope>NUCLEOTIDE SEQUENCE</scope>
    <source>
        <strain evidence="2">RSA 567</strain>
    </source>
</reference>
<dbReference type="EMBL" id="JANBQB010000172">
    <property type="protein sequence ID" value="KAJ1980368.1"/>
    <property type="molecule type" value="Genomic_DNA"/>
</dbReference>
<evidence type="ECO:0000256" key="1">
    <source>
        <dbReference type="SAM" id="SignalP"/>
    </source>
</evidence>
<evidence type="ECO:0000313" key="2">
    <source>
        <dbReference type="EMBL" id="KAJ1980368.1"/>
    </source>
</evidence>